<feature type="compositionally biased region" description="Pro residues" evidence="7">
    <location>
        <begin position="40"/>
        <end position="54"/>
    </location>
</feature>
<dbReference type="FunFam" id="3.30.160.60:FF:000151">
    <property type="entry name" value="Zinc finger and SCAN domain-containing 21"/>
    <property type="match status" value="1"/>
</dbReference>
<accession>A0A7K7TKG9</accession>
<evidence type="ECO:0000256" key="5">
    <source>
        <dbReference type="ARBA" id="ARBA00022833"/>
    </source>
</evidence>
<evidence type="ECO:0000256" key="6">
    <source>
        <dbReference type="PROSITE-ProRule" id="PRU00042"/>
    </source>
</evidence>
<evidence type="ECO:0000256" key="7">
    <source>
        <dbReference type="SAM" id="MobiDB-lite"/>
    </source>
</evidence>
<keyword evidence="2" id="KW-0479">Metal-binding</keyword>
<dbReference type="InterPro" id="IPR036236">
    <property type="entry name" value="Znf_C2H2_sf"/>
</dbReference>
<dbReference type="PROSITE" id="PS00028">
    <property type="entry name" value="ZINC_FINGER_C2H2_1"/>
    <property type="match status" value="1"/>
</dbReference>
<proteinExistence type="inferred from homology"/>
<feature type="compositionally biased region" description="Basic and acidic residues" evidence="7">
    <location>
        <begin position="27"/>
        <end position="36"/>
    </location>
</feature>
<evidence type="ECO:0000313" key="10">
    <source>
        <dbReference type="Proteomes" id="UP000587655"/>
    </source>
</evidence>
<dbReference type="Gene3D" id="3.30.160.60">
    <property type="entry name" value="Classic Zinc Finger"/>
    <property type="match status" value="1"/>
</dbReference>
<gene>
    <name evidence="9" type="primary">Znf282_2</name>
    <name evidence="9" type="ORF">IBISTR_R15438</name>
</gene>
<feature type="domain" description="C2H2-type" evidence="8">
    <location>
        <begin position="13"/>
        <end position="40"/>
    </location>
</feature>
<dbReference type="SMART" id="SM00355">
    <property type="entry name" value="ZnF_C2H2"/>
    <property type="match status" value="1"/>
</dbReference>
<reference evidence="9 10" key="1">
    <citation type="submission" date="2019-09" db="EMBL/GenBank/DDBJ databases">
        <title>Bird 10,000 Genomes (B10K) Project - Family phase.</title>
        <authorList>
            <person name="Zhang G."/>
        </authorList>
    </citation>
    <scope>NUCLEOTIDE SEQUENCE [LARGE SCALE GENOMIC DNA]</scope>
    <source>
        <strain evidence="9">B10K-DU-030-25</strain>
    </source>
</reference>
<keyword evidence="10" id="KW-1185">Reference proteome</keyword>
<dbReference type="PROSITE" id="PS50157">
    <property type="entry name" value="ZINC_FINGER_C2H2_2"/>
    <property type="match status" value="1"/>
</dbReference>
<comment type="similarity">
    <text evidence="1">Belongs to the krueppel C2H2-type zinc-finger protein family.</text>
</comment>
<dbReference type="Pfam" id="PF00096">
    <property type="entry name" value="zf-C2H2"/>
    <property type="match status" value="1"/>
</dbReference>
<dbReference type="Proteomes" id="UP000587655">
    <property type="component" value="Unassembled WGS sequence"/>
</dbReference>
<dbReference type="InterPro" id="IPR013087">
    <property type="entry name" value="Znf_C2H2_type"/>
</dbReference>
<organism evidence="9 10">
    <name type="scientific">Ibidorhyncha struthersii</name>
    <dbReference type="NCBI Taxonomy" id="425643"/>
    <lineage>
        <taxon>Eukaryota</taxon>
        <taxon>Metazoa</taxon>
        <taxon>Chordata</taxon>
        <taxon>Craniata</taxon>
        <taxon>Vertebrata</taxon>
        <taxon>Euteleostomi</taxon>
        <taxon>Archelosauria</taxon>
        <taxon>Archosauria</taxon>
        <taxon>Dinosauria</taxon>
        <taxon>Saurischia</taxon>
        <taxon>Theropoda</taxon>
        <taxon>Coelurosauria</taxon>
        <taxon>Aves</taxon>
        <taxon>Neognathae</taxon>
        <taxon>Neoaves</taxon>
        <taxon>Charadriiformes</taxon>
        <taxon>Charadriidae</taxon>
        <taxon>Ibidorhyncha</taxon>
    </lineage>
</organism>
<feature type="non-terminal residue" evidence="9">
    <location>
        <position position="1"/>
    </location>
</feature>
<feature type="region of interest" description="Disordered" evidence="7">
    <location>
        <begin position="27"/>
        <end position="54"/>
    </location>
</feature>
<evidence type="ECO:0000256" key="1">
    <source>
        <dbReference type="ARBA" id="ARBA00006991"/>
    </source>
</evidence>
<name>A0A7K7TKG9_9CHAR</name>
<evidence type="ECO:0000313" key="9">
    <source>
        <dbReference type="EMBL" id="NXA17400.1"/>
    </source>
</evidence>
<dbReference type="GO" id="GO:0008270">
    <property type="term" value="F:zinc ion binding"/>
    <property type="evidence" value="ECO:0007669"/>
    <property type="project" value="UniProtKB-KW"/>
</dbReference>
<protein>
    <submittedName>
        <fullName evidence="9">ZN282 protein</fullName>
    </submittedName>
</protein>
<keyword evidence="3" id="KW-0677">Repeat</keyword>
<evidence type="ECO:0000256" key="3">
    <source>
        <dbReference type="ARBA" id="ARBA00022737"/>
    </source>
</evidence>
<dbReference type="SUPFAM" id="SSF57667">
    <property type="entry name" value="beta-beta-alpha zinc fingers"/>
    <property type="match status" value="1"/>
</dbReference>
<dbReference type="EMBL" id="VZSZ01000546">
    <property type="protein sequence ID" value="NXA17400.1"/>
    <property type="molecule type" value="Genomic_DNA"/>
</dbReference>
<feature type="non-terminal residue" evidence="9">
    <location>
        <position position="54"/>
    </location>
</feature>
<keyword evidence="4 6" id="KW-0863">Zinc-finger</keyword>
<keyword evidence="5" id="KW-0862">Zinc</keyword>
<evidence type="ECO:0000256" key="2">
    <source>
        <dbReference type="ARBA" id="ARBA00022723"/>
    </source>
</evidence>
<comment type="caution">
    <text evidence="9">The sequence shown here is derived from an EMBL/GenBank/DDBJ whole genome shotgun (WGS) entry which is preliminary data.</text>
</comment>
<sequence length="54" mass="5873">LKHQPIHPGERPSQCPACGRSFRYKESLKDHQRVHGAEAGPPPLPPPGIMPPGD</sequence>
<dbReference type="AlphaFoldDB" id="A0A7K7TKG9"/>
<evidence type="ECO:0000259" key="8">
    <source>
        <dbReference type="PROSITE" id="PS50157"/>
    </source>
</evidence>
<evidence type="ECO:0000256" key="4">
    <source>
        <dbReference type="ARBA" id="ARBA00022771"/>
    </source>
</evidence>